<keyword evidence="8" id="KW-0963">Cytoplasm</keyword>
<evidence type="ECO:0000256" key="9">
    <source>
        <dbReference type="NCBIfam" id="TIGR01357"/>
    </source>
</evidence>
<comment type="catalytic activity">
    <reaction evidence="8">
        <text>7-phospho-2-dehydro-3-deoxy-D-arabino-heptonate = 3-dehydroquinate + phosphate</text>
        <dbReference type="Rhea" id="RHEA:21968"/>
        <dbReference type="ChEBI" id="CHEBI:32364"/>
        <dbReference type="ChEBI" id="CHEBI:43474"/>
        <dbReference type="ChEBI" id="CHEBI:58394"/>
        <dbReference type="EC" id="4.2.3.4"/>
    </reaction>
</comment>
<evidence type="ECO:0000256" key="7">
    <source>
        <dbReference type="ARBA" id="ARBA00023285"/>
    </source>
</evidence>
<comment type="similarity">
    <text evidence="8">Belongs to the sugar phosphate cyclases superfamily. Dehydroquinate synthase family.</text>
</comment>
<dbReference type="CDD" id="cd08195">
    <property type="entry name" value="DHQS"/>
    <property type="match status" value="1"/>
</dbReference>
<gene>
    <name evidence="8 12" type="primary">aroB</name>
    <name evidence="12" type="ORF">HC235_08560</name>
</gene>
<feature type="binding site" evidence="8">
    <location>
        <begin position="85"/>
        <end position="89"/>
    </location>
    <ligand>
        <name>NAD(+)</name>
        <dbReference type="ChEBI" id="CHEBI:57540"/>
    </ligand>
</feature>
<dbReference type="GO" id="GO:0046872">
    <property type="term" value="F:metal ion binding"/>
    <property type="evidence" value="ECO:0007669"/>
    <property type="project" value="UniProtKB-KW"/>
</dbReference>
<keyword evidence="3 8" id="KW-0547">Nucleotide-binding</keyword>
<dbReference type="Proteomes" id="UP000554766">
    <property type="component" value="Unassembled WGS sequence"/>
</dbReference>
<keyword evidence="8" id="KW-0057">Aromatic amino acid biosynthesis</keyword>
<keyword evidence="13" id="KW-1185">Reference proteome</keyword>
<feature type="binding site" evidence="8">
    <location>
        <position position="131"/>
    </location>
    <ligand>
        <name>NAD(+)</name>
        <dbReference type="ChEBI" id="CHEBI:57540"/>
    </ligand>
</feature>
<organism evidence="12 13">
    <name type="scientific">Pyrobaculum arsenaticum</name>
    <dbReference type="NCBI Taxonomy" id="121277"/>
    <lineage>
        <taxon>Archaea</taxon>
        <taxon>Thermoproteota</taxon>
        <taxon>Thermoprotei</taxon>
        <taxon>Thermoproteales</taxon>
        <taxon>Thermoproteaceae</taxon>
        <taxon>Pyrobaculum</taxon>
    </lineage>
</organism>
<keyword evidence="4 8" id="KW-0862">Zinc</keyword>
<dbReference type="UniPathway" id="UPA00053">
    <property type="reaction ID" value="UER00085"/>
</dbReference>
<evidence type="ECO:0000313" key="13">
    <source>
        <dbReference type="Proteomes" id="UP000554766"/>
    </source>
</evidence>
<dbReference type="InterPro" id="IPR030960">
    <property type="entry name" value="DHQS/DOIS_N"/>
</dbReference>
<dbReference type="InterPro" id="IPR030963">
    <property type="entry name" value="DHQ_synth_fam"/>
</dbReference>
<dbReference type="AlphaFoldDB" id="A0A7L4PC02"/>
<dbReference type="GO" id="GO:0003856">
    <property type="term" value="F:3-dehydroquinate synthase activity"/>
    <property type="evidence" value="ECO:0007669"/>
    <property type="project" value="UniProtKB-UniRule"/>
</dbReference>
<dbReference type="GO" id="GO:0000166">
    <property type="term" value="F:nucleotide binding"/>
    <property type="evidence" value="ECO:0007669"/>
    <property type="project" value="UniProtKB-KW"/>
</dbReference>
<comment type="subcellular location">
    <subcellularLocation>
        <location evidence="8">Cytoplasm</location>
    </subcellularLocation>
</comment>
<dbReference type="EMBL" id="JAAVJF010000004">
    <property type="protein sequence ID" value="NYR15977.1"/>
    <property type="molecule type" value="Genomic_DNA"/>
</dbReference>
<dbReference type="RefSeq" id="WP_011901560.1">
    <property type="nucleotide sequence ID" value="NZ_JAAVJF010000004.1"/>
</dbReference>
<comment type="cofactor">
    <cofactor evidence="1 8">
        <name>NAD(+)</name>
        <dbReference type="ChEBI" id="CHEBI:57540"/>
    </cofactor>
</comment>
<dbReference type="GO" id="GO:0008652">
    <property type="term" value="P:amino acid biosynthetic process"/>
    <property type="evidence" value="ECO:0007669"/>
    <property type="project" value="UniProtKB-KW"/>
</dbReference>
<dbReference type="GeneID" id="5054492"/>
<feature type="domain" description="3-dehydroquinate synthase N-terminal" evidence="10">
    <location>
        <begin position="47"/>
        <end position="159"/>
    </location>
</feature>
<feature type="domain" description="3-dehydroquinate synthase C-terminal" evidence="11">
    <location>
        <begin position="162"/>
        <end position="303"/>
    </location>
</feature>
<feature type="binding site" evidence="8">
    <location>
        <begin position="109"/>
        <end position="110"/>
    </location>
    <ligand>
        <name>NAD(+)</name>
        <dbReference type="ChEBI" id="CHEBI:57540"/>
    </ligand>
</feature>
<dbReference type="GO" id="GO:0009073">
    <property type="term" value="P:aromatic amino acid family biosynthetic process"/>
    <property type="evidence" value="ECO:0007669"/>
    <property type="project" value="UniProtKB-KW"/>
</dbReference>
<dbReference type="Pfam" id="PF01761">
    <property type="entry name" value="DHQ_synthase"/>
    <property type="match status" value="1"/>
</dbReference>
<evidence type="ECO:0000256" key="3">
    <source>
        <dbReference type="ARBA" id="ARBA00022741"/>
    </source>
</evidence>
<dbReference type="InterPro" id="IPR016037">
    <property type="entry name" value="DHQ_synth_AroB"/>
</dbReference>
<name>A0A7L4PC02_9CREN</name>
<feature type="binding site" evidence="8">
    <location>
        <position position="228"/>
    </location>
    <ligand>
        <name>Zn(2+)</name>
        <dbReference type="ChEBI" id="CHEBI:29105"/>
    </ligand>
</feature>
<dbReference type="SUPFAM" id="SSF56796">
    <property type="entry name" value="Dehydroquinate synthase-like"/>
    <property type="match status" value="1"/>
</dbReference>
<evidence type="ECO:0000256" key="6">
    <source>
        <dbReference type="ARBA" id="ARBA00023239"/>
    </source>
</evidence>
<comment type="pathway">
    <text evidence="8">Metabolic intermediate biosynthesis; chorismate biosynthesis; chorismate from D-erythrose 4-phosphate and phosphoenolpyruvate: step 2/7.</text>
</comment>
<keyword evidence="6 8" id="KW-0456">Lyase</keyword>
<evidence type="ECO:0000259" key="11">
    <source>
        <dbReference type="Pfam" id="PF24621"/>
    </source>
</evidence>
<keyword evidence="2 8" id="KW-0479">Metal-binding</keyword>
<dbReference type="PANTHER" id="PTHR43622">
    <property type="entry name" value="3-DEHYDROQUINATE SYNTHASE"/>
    <property type="match status" value="1"/>
</dbReference>
<feature type="binding site" evidence="8">
    <location>
        <position position="164"/>
    </location>
    <ligand>
        <name>Zn(2+)</name>
        <dbReference type="ChEBI" id="CHEBI:29105"/>
    </ligand>
</feature>
<dbReference type="InterPro" id="IPR056179">
    <property type="entry name" value="DHQS_C"/>
</dbReference>
<dbReference type="EC" id="4.2.3.4" evidence="8 9"/>
<proteinExistence type="inferred from homology"/>
<comment type="cofactor">
    <cofactor evidence="8">
        <name>Co(2+)</name>
        <dbReference type="ChEBI" id="CHEBI:48828"/>
    </cofactor>
    <cofactor evidence="8">
        <name>Zn(2+)</name>
        <dbReference type="ChEBI" id="CHEBI:29105"/>
    </cofactor>
    <text evidence="8">Binds 1 divalent metal cation per subunit. Can use either Co(2+) or Zn(2+).</text>
</comment>
<feature type="binding site" evidence="8">
    <location>
        <position position="122"/>
    </location>
    <ligand>
        <name>NAD(+)</name>
        <dbReference type="ChEBI" id="CHEBI:57540"/>
    </ligand>
</feature>
<comment type="function">
    <text evidence="8">Catalyzes the conversion of 3-deoxy-D-arabino-heptulosonate 7-phosphate (DAHP) to dehydroquinate (DHQ).</text>
</comment>
<dbReference type="PIRSF" id="PIRSF001455">
    <property type="entry name" value="DHQ_synth"/>
    <property type="match status" value="1"/>
</dbReference>
<keyword evidence="7 8" id="KW-0170">Cobalt</keyword>
<dbReference type="InterPro" id="IPR050071">
    <property type="entry name" value="Dehydroquinate_synthase"/>
</dbReference>
<evidence type="ECO:0000256" key="4">
    <source>
        <dbReference type="ARBA" id="ARBA00022833"/>
    </source>
</evidence>
<feature type="binding site" evidence="8">
    <location>
        <position position="242"/>
    </location>
    <ligand>
        <name>Zn(2+)</name>
        <dbReference type="ChEBI" id="CHEBI:29105"/>
    </ligand>
</feature>
<evidence type="ECO:0000259" key="10">
    <source>
        <dbReference type="Pfam" id="PF01761"/>
    </source>
</evidence>
<comment type="caution">
    <text evidence="12">The sequence shown here is derived from an EMBL/GenBank/DDBJ whole genome shotgun (WGS) entry which is preliminary data.</text>
</comment>
<keyword evidence="5 8" id="KW-0520">NAD</keyword>
<evidence type="ECO:0000256" key="5">
    <source>
        <dbReference type="ARBA" id="ARBA00023027"/>
    </source>
</evidence>
<dbReference type="OMA" id="TMSETIY"/>
<evidence type="ECO:0000256" key="1">
    <source>
        <dbReference type="ARBA" id="ARBA00001911"/>
    </source>
</evidence>
<evidence type="ECO:0000256" key="8">
    <source>
        <dbReference type="HAMAP-Rule" id="MF_00110"/>
    </source>
</evidence>
<sequence>MRFYYRHSRGVTEVVVGKGLPYGDYAERAVVLIEEGLENPLPGAPALVLKGGEGVKSLDALTQVYKFLYEVGADRSTTLVAVGGGALLDLATFAAGTFMRGIRLVQVPTTLLSMVDAALGGKGAVDWGHVKNLVGVFYQPSAILCDLRWVETLPERVYRSAFAEVVKYGVALDGEFYNWLRENVPRLLRREEEALEQAVYRSLRIKASVVEADEFEERGIRNVLNVGHTVGHAVERVLGLLHGEAVAVGIVAEAYLSAEMGYLKDGVVEEIKALISSFGLPTAVKPGDSELEEARRLLLYDKKRRGDYIYMPLVVRVGRWVLERVRPEEAAKALRYVVY</sequence>
<dbReference type="Gene3D" id="3.40.50.1970">
    <property type="match status" value="1"/>
</dbReference>
<dbReference type="NCBIfam" id="TIGR01357">
    <property type="entry name" value="aroB"/>
    <property type="match status" value="1"/>
</dbReference>
<reference evidence="12 13" key="1">
    <citation type="journal article" date="2020" name="Nat. Commun.">
        <title>The structures of two archaeal type IV pili illuminate evolutionary relationships.</title>
        <authorList>
            <person name="Wang F."/>
            <person name="Baquero D.P."/>
            <person name="Su Z."/>
            <person name="Beltran L.C."/>
            <person name="Prangishvili D."/>
            <person name="Krupovic M."/>
            <person name="Egelman E.H."/>
        </authorList>
    </citation>
    <scope>NUCLEOTIDE SEQUENCE [LARGE SCALE GENOMIC DNA]</scope>
    <source>
        <strain evidence="12 13">2GA</strain>
    </source>
</reference>
<dbReference type="Pfam" id="PF24621">
    <property type="entry name" value="DHQS_C"/>
    <property type="match status" value="1"/>
</dbReference>
<accession>A0A7L4PC02</accession>
<comment type="caution">
    <text evidence="8">Lacks conserved residue(s) required for the propagation of feature annotation.</text>
</comment>
<evidence type="ECO:0000256" key="2">
    <source>
        <dbReference type="ARBA" id="ARBA00022723"/>
    </source>
</evidence>
<dbReference type="GO" id="GO:0005737">
    <property type="term" value="C:cytoplasm"/>
    <property type="evidence" value="ECO:0007669"/>
    <property type="project" value="UniProtKB-SubCell"/>
</dbReference>
<keyword evidence="8" id="KW-0028">Amino-acid biosynthesis</keyword>
<protein>
    <recommendedName>
        <fullName evidence="8 9">3-dehydroquinate synthase</fullName>
        <shortName evidence="8">DHQS</shortName>
        <ecNumber evidence="8 9">4.2.3.4</ecNumber>
    </recommendedName>
</protein>
<dbReference type="HAMAP" id="MF_00110">
    <property type="entry name" value="DHQ_synthase"/>
    <property type="match status" value="1"/>
</dbReference>
<dbReference type="PANTHER" id="PTHR43622:SF1">
    <property type="entry name" value="3-DEHYDROQUINATE SYNTHASE"/>
    <property type="match status" value="1"/>
</dbReference>
<evidence type="ECO:0000313" key="12">
    <source>
        <dbReference type="EMBL" id="NYR15977.1"/>
    </source>
</evidence>
<dbReference type="Gene3D" id="1.20.1090.10">
    <property type="entry name" value="Dehydroquinate synthase-like - alpha domain"/>
    <property type="match status" value="1"/>
</dbReference>
<dbReference type="GO" id="GO:0009423">
    <property type="term" value="P:chorismate biosynthetic process"/>
    <property type="evidence" value="ECO:0007669"/>
    <property type="project" value="UniProtKB-UniRule"/>
</dbReference>